<dbReference type="Proteomes" id="UP000034852">
    <property type="component" value="Unassembled WGS sequence"/>
</dbReference>
<gene>
    <name evidence="1" type="ORF">US52_C0064G0006</name>
</gene>
<comment type="caution">
    <text evidence="1">The sequence shown here is derived from an EMBL/GenBank/DDBJ whole genome shotgun (WGS) entry which is preliminary data.</text>
</comment>
<sequence length="298" mass="34554">MALSGTESLDRFLPEDTRNLLTEMIQAGDGYKYRPVDSVFTSSRDPDWKILMEEKPLCIDDIWPQYNSGQSQFIQMSKTGSELYGFVVGPLNGVIINRIRLESALVWKSLVEGESRTETGFYSGYIPVAPILQDKNGRSRFIEEKEITYPISIKAIVFSRFCGLNMQFVIRQLNQLIDSLPVIYPHDIDVQIQEGYASDSLRERGRSLWLEIDSRQIEIFEQLDKLRIQHGHPHIVNWTVEFCDKNYYEEHILSGGNVNNIPYDEEAFSFNPRDKILYPERYVTIVRLIDLDRALQKS</sequence>
<dbReference type="EMBL" id="LBTH01000064">
    <property type="protein sequence ID" value="KKQ34289.1"/>
    <property type="molecule type" value="Genomic_DNA"/>
</dbReference>
<evidence type="ECO:0000313" key="2">
    <source>
        <dbReference type="Proteomes" id="UP000034852"/>
    </source>
</evidence>
<name>A0A0G0JC03_9BACT</name>
<protein>
    <submittedName>
        <fullName evidence="1">Uncharacterized protein</fullName>
    </submittedName>
</protein>
<dbReference type="AlphaFoldDB" id="A0A0G0JC03"/>
<proteinExistence type="predicted"/>
<reference evidence="1 2" key="1">
    <citation type="journal article" date="2015" name="Nature">
        <title>rRNA introns, odd ribosomes, and small enigmatic genomes across a large radiation of phyla.</title>
        <authorList>
            <person name="Brown C.T."/>
            <person name="Hug L.A."/>
            <person name="Thomas B.C."/>
            <person name="Sharon I."/>
            <person name="Castelle C.J."/>
            <person name="Singh A."/>
            <person name="Wilkins M.J."/>
            <person name="Williams K.H."/>
            <person name="Banfield J.F."/>
        </authorList>
    </citation>
    <scope>NUCLEOTIDE SEQUENCE [LARGE SCALE GENOMIC DNA]</scope>
</reference>
<organism evidence="1 2">
    <name type="scientific">candidate division WS6 bacterium GW2011_GWA2_37_6</name>
    <dbReference type="NCBI Taxonomy" id="1619087"/>
    <lineage>
        <taxon>Bacteria</taxon>
        <taxon>Candidatus Dojkabacteria</taxon>
    </lineage>
</organism>
<accession>A0A0G0JC03</accession>
<evidence type="ECO:0000313" key="1">
    <source>
        <dbReference type="EMBL" id="KKQ34289.1"/>
    </source>
</evidence>